<feature type="region of interest" description="Disordered" evidence="3">
    <location>
        <begin position="1"/>
        <end position="24"/>
    </location>
</feature>
<dbReference type="GeneID" id="108430946"/>
<evidence type="ECO:0008006" key="6">
    <source>
        <dbReference type="Google" id="ProtNLM"/>
    </source>
</evidence>
<keyword evidence="2" id="KW-0597">Phosphoprotein</keyword>
<dbReference type="PANTHER" id="PTHR15941:SF16">
    <property type="entry name" value="MYOZENIN 3A-RELATED"/>
    <property type="match status" value="1"/>
</dbReference>
<dbReference type="PANTHER" id="PTHR15941">
    <property type="entry name" value="MYOZENIN"/>
    <property type="match status" value="1"/>
</dbReference>
<dbReference type="GeneTree" id="ENSGT00950000183027"/>
<keyword evidence="5" id="KW-1185">Reference proteome</keyword>
<dbReference type="Ensembl" id="ENSPNAT00000008436.2">
    <property type="protein sequence ID" value="ENSPNAP00000025135.1"/>
    <property type="gene ID" value="ENSPNAG00000010016.2"/>
</dbReference>
<proteinExistence type="inferred from homology"/>
<accession>A0A3B4DNU8</accession>
<evidence type="ECO:0000313" key="5">
    <source>
        <dbReference type="Proteomes" id="UP001501920"/>
    </source>
</evidence>
<comment type="similarity">
    <text evidence="1">Belongs to the myozenin family.</text>
</comment>
<reference evidence="4 5" key="1">
    <citation type="submission" date="2020-10" db="EMBL/GenBank/DDBJ databases">
        <title>Pygocentrus nattereri (red-bellied piranha) genome, fPygNat1, primary haplotype.</title>
        <authorList>
            <person name="Myers G."/>
            <person name="Meyer A."/>
            <person name="Karagic N."/>
            <person name="Pippel M."/>
            <person name="Winkler S."/>
            <person name="Tracey A."/>
            <person name="Wood J."/>
            <person name="Formenti G."/>
            <person name="Howe K."/>
            <person name="Fedrigo O."/>
            <person name="Jarvis E.D."/>
        </authorList>
    </citation>
    <scope>NUCLEOTIDE SEQUENCE [LARGE SCALE GENOMIC DNA]</scope>
</reference>
<name>A0A3B4DNU8_PYGNA</name>
<dbReference type="GO" id="GO:0015629">
    <property type="term" value="C:actin cytoskeleton"/>
    <property type="evidence" value="ECO:0007669"/>
    <property type="project" value="TreeGrafter"/>
</dbReference>
<dbReference type="OMA" id="DYSPESN"/>
<dbReference type="RefSeq" id="XP_017559254.1">
    <property type="nucleotide sequence ID" value="XM_017703765.2"/>
</dbReference>
<dbReference type="Proteomes" id="UP001501920">
    <property type="component" value="Chromosome 11"/>
</dbReference>
<dbReference type="GO" id="GO:0031433">
    <property type="term" value="F:telethonin binding"/>
    <property type="evidence" value="ECO:0007669"/>
    <property type="project" value="TreeGrafter"/>
</dbReference>
<organism evidence="4 5">
    <name type="scientific">Pygocentrus nattereri</name>
    <name type="common">Red-bellied piranha</name>
    <dbReference type="NCBI Taxonomy" id="42514"/>
    <lineage>
        <taxon>Eukaryota</taxon>
        <taxon>Metazoa</taxon>
        <taxon>Chordata</taxon>
        <taxon>Craniata</taxon>
        <taxon>Vertebrata</taxon>
        <taxon>Euteleostomi</taxon>
        <taxon>Actinopterygii</taxon>
        <taxon>Neopterygii</taxon>
        <taxon>Teleostei</taxon>
        <taxon>Ostariophysi</taxon>
        <taxon>Characiformes</taxon>
        <taxon>Characoidei</taxon>
        <taxon>Pygocentrus</taxon>
    </lineage>
</organism>
<evidence type="ECO:0000256" key="2">
    <source>
        <dbReference type="ARBA" id="ARBA00022553"/>
    </source>
</evidence>
<dbReference type="GO" id="GO:0051373">
    <property type="term" value="F:FATZ binding"/>
    <property type="evidence" value="ECO:0007669"/>
    <property type="project" value="TreeGrafter"/>
</dbReference>
<dbReference type="CTD" id="100148802"/>
<reference evidence="4" key="3">
    <citation type="submission" date="2025-09" db="UniProtKB">
        <authorList>
            <consortium name="Ensembl"/>
        </authorList>
    </citation>
    <scope>IDENTIFICATION</scope>
</reference>
<sequence length="254" mass="28192">MQTAHHSLTKQRRQQALALSKEARGERLNLGKKVSVPKDVMMEELNLTSNRGSRMFQERQKRVEKYTVEGTADASPVIYNNQHFSQLQNQSQTAAHSQGGKENVACPVPGKHSLVTTLKKTVAKKGSPSVLAPGYSGPLKEIPREKFNITVIPKSYCSPWREALGNNEELLSTLNAQLPQPEKLPPANYRCFNRVAMPFGGPVHNKRVIPVIAFEALESQSLPGLALDRMSERRNFNRAPRGWGSGSVPESNEL</sequence>
<dbReference type="STRING" id="42514.ENSPNAP00000025135"/>
<reference evidence="4" key="2">
    <citation type="submission" date="2025-08" db="UniProtKB">
        <authorList>
            <consortium name="Ensembl"/>
        </authorList>
    </citation>
    <scope>IDENTIFICATION</scope>
</reference>
<dbReference type="OrthoDB" id="9887337at2759"/>
<protein>
    <recommendedName>
        <fullName evidence="6">Myozenin 3a</fullName>
    </recommendedName>
</protein>
<dbReference type="InterPro" id="IPR008438">
    <property type="entry name" value="MYOZ"/>
</dbReference>
<evidence type="ECO:0000256" key="3">
    <source>
        <dbReference type="SAM" id="MobiDB-lite"/>
    </source>
</evidence>
<evidence type="ECO:0000313" key="4">
    <source>
        <dbReference type="Ensembl" id="ENSPNAP00000025135.1"/>
    </source>
</evidence>
<dbReference type="GO" id="GO:0003779">
    <property type="term" value="F:actin binding"/>
    <property type="evidence" value="ECO:0007669"/>
    <property type="project" value="TreeGrafter"/>
</dbReference>
<dbReference type="GO" id="GO:0030018">
    <property type="term" value="C:Z disc"/>
    <property type="evidence" value="ECO:0007669"/>
    <property type="project" value="InterPro"/>
</dbReference>
<dbReference type="Pfam" id="PF05556">
    <property type="entry name" value="Calsarcin"/>
    <property type="match status" value="1"/>
</dbReference>
<evidence type="ECO:0000256" key="1">
    <source>
        <dbReference type="ARBA" id="ARBA00009126"/>
    </source>
</evidence>
<dbReference type="AlphaFoldDB" id="A0A3B4DNU8"/>